<gene>
    <name evidence="1" type="ORF">JMN32_18215</name>
</gene>
<dbReference type="RefSeq" id="WP_202857798.1">
    <property type="nucleotide sequence ID" value="NZ_JAEUGD010000059.1"/>
</dbReference>
<protein>
    <submittedName>
        <fullName evidence="1">Uncharacterized protein</fullName>
    </submittedName>
</protein>
<reference evidence="1" key="1">
    <citation type="submission" date="2021-01" db="EMBL/GenBank/DDBJ databases">
        <title>Fulvivirga kasyanovii gen. nov., sp nov., a novel member of the phylum Bacteroidetes isolated from seawater in a mussel farm.</title>
        <authorList>
            <person name="Zhao L.-H."/>
            <person name="Wang Z.-J."/>
        </authorList>
    </citation>
    <scope>NUCLEOTIDE SEQUENCE</scope>
    <source>
        <strain evidence="1">29W222</strain>
    </source>
</reference>
<organism evidence="1 2">
    <name type="scientific">Fulvivirga marina</name>
    <dbReference type="NCBI Taxonomy" id="2494733"/>
    <lineage>
        <taxon>Bacteria</taxon>
        <taxon>Pseudomonadati</taxon>
        <taxon>Bacteroidota</taxon>
        <taxon>Cytophagia</taxon>
        <taxon>Cytophagales</taxon>
        <taxon>Fulvivirgaceae</taxon>
        <taxon>Fulvivirga</taxon>
    </lineage>
</organism>
<dbReference type="Proteomes" id="UP000614216">
    <property type="component" value="Unassembled WGS sequence"/>
</dbReference>
<comment type="caution">
    <text evidence="1">The sequence shown here is derived from an EMBL/GenBank/DDBJ whole genome shotgun (WGS) entry which is preliminary data.</text>
</comment>
<keyword evidence="2" id="KW-1185">Reference proteome</keyword>
<evidence type="ECO:0000313" key="2">
    <source>
        <dbReference type="Proteomes" id="UP000614216"/>
    </source>
</evidence>
<dbReference type="EMBL" id="JAEUGD010000059">
    <property type="protein sequence ID" value="MBL6448255.1"/>
    <property type="molecule type" value="Genomic_DNA"/>
</dbReference>
<name>A0A937FY30_9BACT</name>
<proteinExistence type="predicted"/>
<evidence type="ECO:0000313" key="1">
    <source>
        <dbReference type="EMBL" id="MBL6448255.1"/>
    </source>
</evidence>
<dbReference type="AlphaFoldDB" id="A0A937FY30"/>
<sequence>MLLLRWNHDQARRVAACIDNVEVLDLPVDGDNNMAQSIDRILDKIASEDAVPYIIAEIPTNPI</sequence>
<accession>A0A937FY30</accession>